<dbReference type="InterPro" id="IPR002068">
    <property type="entry name" value="A-crystallin/Hsp20_dom"/>
</dbReference>
<dbReference type="GO" id="GO:0042026">
    <property type="term" value="P:protein refolding"/>
    <property type="evidence" value="ECO:0007669"/>
    <property type="project" value="TreeGrafter"/>
</dbReference>
<dbReference type="CDD" id="cd06526">
    <property type="entry name" value="metazoan_ACD"/>
    <property type="match status" value="1"/>
</dbReference>
<dbReference type="PROSITE" id="PS01031">
    <property type="entry name" value="SHSP"/>
    <property type="match status" value="1"/>
</dbReference>
<dbReference type="AlphaFoldDB" id="A0A7R8WDT5"/>
<comment type="similarity">
    <text evidence="1 2">Belongs to the small heat shock protein (HSP20) family.</text>
</comment>
<organism evidence="3">
    <name type="scientific">Cyprideis torosa</name>
    <dbReference type="NCBI Taxonomy" id="163714"/>
    <lineage>
        <taxon>Eukaryota</taxon>
        <taxon>Metazoa</taxon>
        <taxon>Ecdysozoa</taxon>
        <taxon>Arthropoda</taxon>
        <taxon>Crustacea</taxon>
        <taxon>Oligostraca</taxon>
        <taxon>Ostracoda</taxon>
        <taxon>Podocopa</taxon>
        <taxon>Podocopida</taxon>
        <taxon>Cytherocopina</taxon>
        <taxon>Cytheroidea</taxon>
        <taxon>Cytherideidae</taxon>
        <taxon>Cyprideis</taxon>
    </lineage>
</organism>
<accession>A0A7R8WDT5</accession>
<dbReference type="EMBL" id="OB662279">
    <property type="protein sequence ID" value="CAD7229788.1"/>
    <property type="molecule type" value="Genomic_DNA"/>
</dbReference>
<evidence type="ECO:0000256" key="1">
    <source>
        <dbReference type="PROSITE-ProRule" id="PRU00285"/>
    </source>
</evidence>
<protein>
    <submittedName>
        <fullName evidence="3">Uncharacterized protein</fullName>
    </submittedName>
</protein>
<dbReference type="PANTHER" id="PTHR45640:SF26">
    <property type="entry name" value="RE23625P"/>
    <property type="match status" value="1"/>
</dbReference>
<proteinExistence type="inferred from homology"/>
<dbReference type="InterPro" id="IPR001436">
    <property type="entry name" value="Alpha-crystallin/sHSP_animal"/>
</dbReference>
<gene>
    <name evidence="3" type="ORF">CTOB1V02_LOCUS7654</name>
</gene>
<dbReference type="GO" id="GO:0005737">
    <property type="term" value="C:cytoplasm"/>
    <property type="evidence" value="ECO:0007669"/>
    <property type="project" value="TreeGrafter"/>
</dbReference>
<dbReference type="Pfam" id="PF00011">
    <property type="entry name" value="HSP20"/>
    <property type="match status" value="1"/>
</dbReference>
<dbReference type="InterPro" id="IPR008978">
    <property type="entry name" value="HSP20-like_chaperone"/>
</dbReference>
<dbReference type="SUPFAM" id="SSF49764">
    <property type="entry name" value="HSP20-like chaperones"/>
    <property type="match status" value="1"/>
</dbReference>
<reference evidence="3" key="1">
    <citation type="submission" date="2020-11" db="EMBL/GenBank/DDBJ databases">
        <authorList>
            <person name="Tran Van P."/>
        </authorList>
    </citation>
    <scope>NUCLEOTIDE SEQUENCE</scope>
</reference>
<dbReference type="GO" id="GO:0005634">
    <property type="term" value="C:nucleus"/>
    <property type="evidence" value="ECO:0007669"/>
    <property type="project" value="TreeGrafter"/>
</dbReference>
<dbReference type="Gene3D" id="2.60.40.790">
    <property type="match status" value="1"/>
</dbReference>
<dbReference type="GO" id="GO:0051082">
    <property type="term" value="F:unfolded protein binding"/>
    <property type="evidence" value="ECO:0007669"/>
    <property type="project" value="TreeGrafter"/>
</dbReference>
<evidence type="ECO:0000256" key="2">
    <source>
        <dbReference type="RuleBase" id="RU003616"/>
    </source>
</evidence>
<sequence>MSLIPFLFDEPMVYHRHTPRYHQRGHWPMSTAFGGAFRELDDLLSLATRDARMEGSSSGARVTNKSDKFQVCMDVRGFQPNELKVKVHDKVITVEGKHEEREDEHGFITREFKRRYVIPDGVVTEQVTSSISQDGILTINAPKHQAIEAPKEVEVIIEKSPPDANAIKGNGDAK</sequence>
<dbReference type="PRINTS" id="PR00299">
    <property type="entry name" value="ACRYSTALLIN"/>
</dbReference>
<dbReference type="GO" id="GO:0009408">
    <property type="term" value="P:response to heat"/>
    <property type="evidence" value="ECO:0007669"/>
    <property type="project" value="TreeGrafter"/>
</dbReference>
<dbReference type="PANTHER" id="PTHR45640">
    <property type="entry name" value="HEAT SHOCK PROTEIN HSP-12.2-RELATED"/>
    <property type="match status" value="1"/>
</dbReference>
<dbReference type="OrthoDB" id="10058145at2759"/>
<name>A0A7R8WDT5_9CRUS</name>
<evidence type="ECO:0000313" key="3">
    <source>
        <dbReference type="EMBL" id="CAD7229788.1"/>
    </source>
</evidence>